<comment type="similarity">
    <text evidence="5">Belongs to the binding-protein-dependent transport system permease family.</text>
</comment>
<dbReference type="GO" id="GO:0055085">
    <property type="term" value="P:transmembrane transport"/>
    <property type="evidence" value="ECO:0007669"/>
    <property type="project" value="InterPro"/>
</dbReference>
<dbReference type="CDD" id="cd06261">
    <property type="entry name" value="TM_PBP2"/>
    <property type="match status" value="2"/>
</dbReference>
<dbReference type="SUPFAM" id="SSF161098">
    <property type="entry name" value="MetI-like"/>
    <property type="match status" value="2"/>
</dbReference>
<dbReference type="EMBL" id="VDLX02000006">
    <property type="protein sequence ID" value="KAB8194281.1"/>
    <property type="molecule type" value="Genomic_DNA"/>
</dbReference>
<dbReference type="InterPro" id="IPR000515">
    <property type="entry name" value="MetI-like"/>
</dbReference>
<dbReference type="Gene3D" id="1.10.3720.10">
    <property type="entry name" value="MetI-like"/>
    <property type="match status" value="2"/>
</dbReference>
<keyword evidence="5" id="KW-0813">Transport</keyword>
<sequence>MPSTTHRTGSVVPEPRPRTELETDSGQVTRPDWQRRSRRRLLADRITVGTLAVYVGGLLVLLVLVPTVAMLFEPDGEAWRSLAEPRVAQAAKNTVVIGVASTLSATVVGFLFAYALSRPDLRGRAVLRVMALLPLISPPFVVGLAVLLLFGRRGLITHELLGLDVSLLGLGGLWLVQTLAFFPMATLTLLPTLKNIGSTLEWAGRDLGWTWFQTFRRVTLPLAFPTILNALLLVGMFVITDFGNPVLIGAGYQVLSVEAYVQAVGRQDFGMAAVLCVLLFVPTLILFLIQRRVLSRRSAVTVSGKTGSLPPAPLPPMVRRGLLTVLGMVSALMILIYGSIVAGSFTRAWGADWSLTLDHWRTALLRGDDIRNSALFSTTAAVITTISTLVAAYVVHRTKVVGRGVMDGLAVLPSAIPGTMIGISWLLTFNEAPLALTGTALILVLVMVVRALPVGYRTAVTTINQISPSIDEAATDLGASRARVIVQIMFPLLGGAFTTSLVFGFLHAINTLSAVIFLTSPGIGLGAPTIVNLAEFGQWGAATGVAAGLMVVSFAGLAVAKLALGSRLRLYDL</sequence>
<feature type="transmembrane region" description="Helical" evidence="5">
    <location>
        <begin position="374"/>
        <end position="396"/>
    </location>
</feature>
<dbReference type="PANTHER" id="PTHR43496">
    <property type="entry name" value="PROTEIN LPLB"/>
    <property type="match status" value="1"/>
</dbReference>
<evidence type="ECO:0000256" key="3">
    <source>
        <dbReference type="ARBA" id="ARBA00022989"/>
    </source>
</evidence>
<dbReference type="InterPro" id="IPR035906">
    <property type="entry name" value="MetI-like_sf"/>
</dbReference>
<feature type="transmembrane region" description="Helical" evidence="5">
    <location>
        <begin position="171"/>
        <end position="190"/>
    </location>
</feature>
<keyword evidence="2 5" id="KW-0812">Transmembrane</keyword>
<dbReference type="OrthoDB" id="6496035at2"/>
<evidence type="ECO:0000256" key="6">
    <source>
        <dbReference type="SAM" id="MobiDB-lite"/>
    </source>
</evidence>
<evidence type="ECO:0000313" key="8">
    <source>
        <dbReference type="EMBL" id="KAB8194281.1"/>
    </source>
</evidence>
<organism evidence="8 9">
    <name type="scientific">Nonomuraea phyllanthi</name>
    <dbReference type="NCBI Taxonomy" id="2219224"/>
    <lineage>
        <taxon>Bacteria</taxon>
        <taxon>Bacillati</taxon>
        <taxon>Actinomycetota</taxon>
        <taxon>Actinomycetes</taxon>
        <taxon>Streptosporangiales</taxon>
        <taxon>Streptosporangiaceae</taxon>
        <taxon>Nonomuraea</taxon>
    </lineage>
</organism>
<feature type="transmembrane region" description="Helical" evidence="5">
    <location>
        <begin position="408"/>
        <end position="427"/>
    </location>
</feature>
<evidence type="ECO:0000256" key="1">
    <source>
        <dbReference type="ARBA" id="ARBA00004141"/>
    </source>
</evidence>
<name>A0A5C4WII1_9ACTN</name>
<evidence type="ECO:0000256" key="4">
    <source>
        <dbReference type="ARBA" id="ARBA00023136"/>
    </source>
</evidence>
<feature type="transmembrane region" description="Helical" evidence="5">
    <location>
        <begin position="46"/>
        <end position="72"/>
    </location>
</feature>
<evidence type="ECO:0000313" key="9">
    <source>
        <dbReference type="Proteomes" id="UP000312512"/>
    </source>
</evidence>
<protein>
    <submittedName>
        <fullName evidence="8">ABC transporter permease subunit</fullName>
    </submittedName>
</protein>
<keyword evidence="9" id="KW-1185">Reference proteome</keyword>
<keyword evidence="3 5" id="KW-1133">Transmembrane helix</keyword>
<feature type="domain" description="ABC transmembrane type-1" evidence="7">
    <location>
        <begin position="370"/>
        <end position="560"/>
    </location>
</feature>
<feature type="transmembrane region" description="Helical" evidence="5">
    <location>
        <begin position="129"/>
        <end position="151"/>
    </location>
</feature>
<evidence type="ECO:0000259" key="7">
    <source>
        <dbReference type="PROSITE" id="PS50928"/>
    </source>
</evidence>
<dbReference type="GO" id="GO:0005886">
    <property type="term" value="C:plasma membrane"/>
    <property type="evidence" value="ECO:0007669"/>
    <property type="project" value="UniProtKB-SubCell"/>
</dbReference>
<dbReference type="Proteomes" id="UP000312512">
    <property type="component" value="Unassembled WGS sequence"/>
</dbReference>
<feature type="domain" description="ABC transmembrane type-1" evidence="7">
    <location>
        <begin position="91"/>
        <end position="290"/>
    </location>
</feature>
<dbReference type="PROSITE" id="PS50928">
    <property type="entry name" value="ABC_TM1"/>
    <property type="match status" value="2"/>
</dbReference>
<reference evidence="8 9" key="1">
    <citation type="submission" date="2019-10" db="EMBL/GenBank/DDBJ databases">
        <title>Nonomuraea sp. nov., isolated from Phyllanthus amarus.</title>
        <authorList>
            <person name="Klykleung N."/>
            <person name="Tanasupawat S."/>
        </authorList>
    </citation>
    <scope>NUCLEOTIDE SEQUENCE [LARGE SCALE GENOMIC DNA]</scope>
    <source>
        <strain evidence="8 9">PA1-10</strain>
    </source>
</reference>
<keyword evidence="4 5" id="KW-0472">Membrane</keyword>
<proteinExistence type="inferred from homology"/>
<feature type="transmembrane region" description="Helical" evidence="5">
    <location>
        <begin position="539"/>
        <end position="564"/>
    </location>
</feature>
<feature type="transmembrane region" description="Helical" evidence="5">
    <location>
        <begin position="322"/>
        <end position="345"/>
    </location>
</feature>
<evidence type="ECO:0000256" key="2">
    <source>
        <dbReference type="ARBA" id="ARBA00022692"/>
    </source>
</evidence>
<feature type="transmembrane region" description="Helical" evidence="5">
    <location>
        <begin position="269"/>
        <end position="289"/>
    </location>
</feature>
<dbReference type="AlphaFoldDB" id="A0A5C4WII1"/>
<gene>
    <name evidence="8" type="ORF">FH608_019195</name>
</gene>
<accession>A0A5C4WII1</accession>
<dbReference type="RefSeq" id="WP_139631895.1">
    <property type="nucleotide sequence ID" value="NZ_VDLX02000006.1"/>
</dbReference>
<comment type="subcellular location">
    <subcellularLocation>
        <location evidence="5">Cell membrane</location>
        <topology evidence="5">Multi-pass membrane protein</topology>
    </subcellularLocation>
    <subcellularLocation>
        <location evidence="1">Membrane</location>
        <topology evidence="1">Multi-pass membrane protein</topology>
    </subcellularLocation>
</comment>
<feature type="transmembrane region" description="Helical" evidence="5">
    <location>
        <begin position="433"/>
        <end position="452"/>
    </location>
</feature>
<feature type="region of interest" description="Disordered" evidence="6">
    <location>
        <begin position="1"/>
        <end position="32"/>
    </location>
</feature>
<evidence type="ECO:0000256" key="5">
    <source>
        <dbReference type="RuleBase" id="RU363032"/>
    </source>
</evidence>
<feature type="transmembrane region" description="Helical" evidence="5">
    <location>
        <begin position="490"/>
        <end position="519"/>
    </location>
</feature>
<feature type="transmembrane region" description="Helical" evidence="5">
    <location>
        <begin position="95"/>
        <end position="117"/>
    </location>
</feature>
<feature type="transmembrane region" description="Helical" evidence="5">
    <location>
        <begin position="218"/>
        <end position="239"/>
    </location>
</feature>
<dbReference type="Pfam" id="PF00528">
    <property type="entry name" value="BPD_transp_1"/>
    <property type="match status" value="2"/>
</dbReference>
<dbReference type="PANTHER" id="PTHR43496:SF1">
    <property type="entry name" value="POLYGALACTURONAN_RHAMNOGALACTURONAN TRANSPORT SYSTEM PERMEASE PROTEIN YTEP"/>
    <property type="match status" value="1"/>
</dbReference>
<comment type="caution">
    <text evidence="8">The sequence shown here is derived from an EMBL/GenBank/DDBJ whole genome shotgun (WGS) entry which is preliminary data.</text>
</comment>